<protein>
    <submittedName>
        <fullName evidence="1">Uncharacterized protein</fullName>
    </submittedName>
</protein>
<dbReference type="Proteomes" id="UP001516023">
    <property type="component" value="Unassembled WGS sequence"/>
</dbReference>
<keyword evidence="2" id="KW-1185">Reference proteome</keyword>
<sequence length="131" mass="14796">MRVYAMDPLSRQSMFYSSAEYEAFRTRAASDGYQLRRLLAACSSRNADTLRLLINRGVIAREDFLGVEHLISEQAGQRVPQERRAHSVSLLEMQKKLREKNELNADLLAEVAVATSAKSAQRARVRAVITE</sequence>
<dbReference type="EMBL" id="JABMIG020000269">
    <property type="protein sequence ID" value="KAL3783076.1"/>
    <property type="molecule type" value="Genomic_DNA"/>
</dbReference>
<reference evidence="1 2" key="1">
    <citation type="journal article" date="2020" name="G3 (Bethesda)">
        <title>Improved Reference Genome for Cyclotella cryptica CCMP332, a Model for Cell Wall Morphogenesis, Salinity Adaptation, and Lipid Production in Diatoms (Bacillariophyta).</title>
        <authorList>
            <person name="Roberts W.R."/>
            <person name="Downey K.M."/>
            <person name="Ruck E.C."/>
            <person name="Traller J.C."/>
            <person name="Alverson A.J."/>
        </authorList>
    </citation>
    <scope>NUCLEOTIDE SEQUENCE [LARGE SCALE GENOMIC DNA]</scope>
    <source>
        <strain evidence="1 2">CCMP332</strain>
    </source>
</reference>
<comment type="caution">
    <text evidence="1">The sequence shown here is derived from an EMBL/GenBank/DDBJ whole genome shotgun (WGS) entry which is preliminary data.</text>
</comment>
<dbReference type="AlphaFoldDB" id="A0ABD3P7C5"/>
<name>A0ABD3P7C5_9STRA</name>
<proteinExistence type="predicted"/>
<evidence type="ECO:0000313" key="1">
    <source>
        <dbReference type="EMBL" id="KAL3783076.1"/>
    </source>
</evidence>
<gene>
    <name evidence="1" type="ORF">HJC23_012113</name>
</gene>
<evidence type="ECO:0000313" key="2">
    <source>
        <dbReference type="Proteomes" id="UP001516023"/>
    </source>
</evidence>
<organism evidence="1 2">
    <name type="scientific">Cyclotella cryptica</name>
    <dbReference type="NCBI Taxonomy" id="29204"/>
    <lineage>
        <taxon>Eukaryota</taxon>
        <taxon>Sar</taxon>
        <taxon>Stramenopiles</taxon>
        <taxon>Ochrophyta</taxon>
        <taxon>Bacillariophyta</taxon>
        <taxon>Coscinodiscophyceae</taxon>
        <taxon>Thalassiosirophycidae</taxon>
        <taxon>Stephanodiscales</taxon>
        <taxon>Stephanodiscaceae</taxon>
        <taxon>Cyclotella</taxon>
    </lineage>
</organism>
<accession>A0ABD3P7C5</accession>